<feature type="domain" description="N-acetyltransferase" evidence="1">
    <location>
        <begin position="16"/>
        <end position="191"/>
    </location>
</feature>
<dbReference type="PROSITE" id="PS51186">
    <property type="entry name" value="GNAT"/>
    <property type="match status" value="1"/>
</dbReference>
<dbReference type="SUPFAM" id="SSF55729">
    <property type="entry name" value="Acyl-CoA N-acyltransferases (Nat)"/>
    <property type="match status" value="1"/>
</dbReference>
<evidence type="ECO:0000259" key="1">
    <source>
        <dbReference type="PROSITE" id="PS51186"/>
    </source>
</evidence>
<sequence>MSGQRYYTNFCYSLPKTLQSDRVSLVPFIPEEHAQLFVDEAPPDIYKYLPFGPFTDGAELITDLFNVRVRDNPGYVLFAIYDKTRAATPTSAGAFAGIIGLINSDPVNLSTEISFVMILPAFQRTHVASHAVGILLHCALDTAPRGLGLRRVVWQAFEQNAPSVRLAQRMGFVPEGVMRWARVLQPSKTDAGNAIAVRDGDPQAKCAGANVAVLSLTWDDWELEWRDKVDGIMARVSVSQ</sequence>
<gene>
    <name evidence="2" type="ORF">HYPSUDRAFT_47786</name>
</gene>
<name>A0A0D2NHB9_HYPSF</name>
<dbReference type="EMBL" id="KN817629">
    <property type="protein sequence ID" value="KJA16041.1"/>
    <property type="molecule type" value="Genomic_DNA"/>
</dbReference>
<accession>A0A0D2NHB9</accession>
<dbReference type="GO" id="GO:1990189">
    <property type="term" value="F:protein N-terminal-serine acetyltransferase activity"/>
    <property type="evidence" value="ECO:0007669"/>
    <property type="project" value="TreeGrafter"/>
</dbReference>
<dbReference type="PANTHER" id="PTHR43441">
    <property type="entry name" value="RIBOSOMAL-PROTEIN-SERINE ACETYLTRANSFERASE"/>
    <property type="match status" value="1"/>
</dbReference>
<dbReference type="STRING" id="945553.A0A0D2NHB9"/>
<dbReference type="GO" id="GO:0008999">
    <property type="term" value="F:protein-N-terminal-alanine acetyltransferase activity"/>
    <property type="evidence" value="ECO:0007669"/>
    <property type="project" value="TreeGrafter"/>
</dbReference>
<dbReference type="Pfam" id="PF13302">
    <property type="entry name" value="Acetyltransf_3"/>
    <property type="match status" value="1"/>
</dbReference>
<dbReference type="Gene3D" id="3.40.630.30">
    <property type="match status" value="1"/>
</dbReference>
<dbReference type="OMA" id="ECMVRND"/>
<dbReference type="Proteomes" id="UP000054270">
    <property type="component" value="Unassembled WGS sequence"/>
</dbReference>
<dbReference type="InterPro" id="IPR000182">
    <property type="entry name" value="GNAT_dom"/>
</dbReference>
<organism evidence="2 3">
    <name type="scientific">Hypholoma sublateritium (strain FD-334 SS-4)</name>
    <dbReference type="NCBI Taxonomy" id="945553"/>
    <lineage>
        <taxon>Eukaryota</taxon>
        <taxon>Fungi</taxon>
        <taxon>Dikarya</taxon>
        <taxon>Basidiomycota</taxon>
        <taxon>Agaricomycotina</taxon>
        <taxon>Agaricomycetes</taxon>
        <taxon>Agaricomycetidae</taxon>
        <taxon>Agaricales</taxon>
        <taxon>Agaricineae</taxon>
        <taxon>Strophariaceae</taxon>
        <taxon>Hypholoma</taxon>
    </lineage>
</organism>
<proteinExistence type="predicted"/>
<dbReference type="AlphaFoldDB" id="A0A0D2NHB9"/>
<protein>
    <recommendedName>
        <fullName evidence="1">N-acetyltransferase domain-containing protein</fullName>
    </recommendedName>
</protein>
<dbReference type="InterPro" id="IPR051908">
    <property type="entry name" value="Ribosomal_N-acetyltransferase"/>
</dbReference>
<reference evidence="3" key="1">
    <citation type="submission" date="2014-04" db="EMBL/GenBank/DDBJ databases">
        <title>Evolutionary Origins and Diversification of the Mycorrhizal Mutualists.</title>
        <authorList>
            <consortium name="DOE Joint Genome Institute"/>
            <consortium name="Mycorrhizal Genomics Consortium"/>
            <person name="Kohler A."/>
            <person name="Kuo A."/>
            <person name="Nagy L.G."/>
            <person name="Floudas D."/>
            <person name="Copeland A."/>
            <person name="Barry K.W."/>
            <person name="Cichocki N."/>
            <person name="Veneault-Fourrey C."/>
            <person name="LaButti K."/>
            <person name="Lindquist E.A."/>
            <person name="Lipzen A."/>
            <person name="Lundell T."/>
            <person name="Morin E."/>
            <person name="Murat C."/>
            <person name="Riley R."/>
            <person name="Ohm R."/>
            <person name="Sun H."/>
            <person name="Tunlid A."/>
            <person name="Henrissat B."/>
            <person name="Grigoriev I.V."/>
            <person name="Hibbett D.S."/>
            <person name="Martin F."/>
        </authorList>
    </citation>
    <scope>NUCLEOTIDE SEQUENCE [LARGE SCALE GENOMIC DNA]</scope>
    <source>
        <strain evidence="3">FD-334 SS-4</strain>
    </source>
</reference>
<keyword evidence="3" id="KW-1185">Reference proteome</keyword>
<dbReference type="PANTHER" id="PTHR43441:SF5">
    <property type="entry name" value="FAMILY ACETYLTRANSFERASE, PUTATIVE-RELATED"/>
    <property type="match status" value="1"/>
</dbReference>
<dbReference type="OrthoDB" id="41238at2759"/>
<dbReference type="InterPro" id="IPR016181">
    <property type="entry name" value="Acyl_CoA_acyltransferase"/>
</dbReference>
<evidence type="ECO:0000313" key="3">
    <source>
        <dbReference type="Proteomes" id="UP000054270"/>
    </source>
</evidence>
<evidence type="ECO:0000313" key="2">
    <source>
        <dbReference type="EMBL" id="KJA16041.1"/>
    </source>
</evidence>